<dbReference type="GO" id="GO:0017110">
    <property type="term" value="F:nucleoside diphosphate phosphatase activity"/>
    <property type="evidence" value="ECO:0007669"/>
    <property type="project" value="TreeGrafter"/>
</dbReference>
<comment type="similarity">
    <text evidence="1">Belongs to the GDA1/CD39 NTPase family.</text>
</comment>
<dbReference type="InterPro" id="IPR000407">
    <property type="entry name" value="GDA1_CD39_NTPase"/>
</dbReference>
<sequence length="443" mass="49074">MPQLLAVLALVSGAHAASSQSLPWRYGAFIDGGSEGSRIYVMRWKPSLDPEGEIICPEIIGDKSTAPGVASFALNHTGAGASLEPLVEYTKKLMHSERGQWAHMPLYLRATAGMRLLFPEQRESILDNIRTYFRTLPFLFRDDMASVATGEEEGVFGWISANYLMGNLRPDKVPNASSTIGSLDLGGASAQIVFIPQKSIIQHAFPLRLGPHQLQVYSYSFLRFGIREAAHHAAMLVISDALMSVQSENSIKHPCFSKGYVYIPKFSYSDQSFAPIQVSMKGTSDFEGCEALVKRIFDKNAPCLIEQCSFYGVYQPRVLDVKFLAFSHFADIAGDLGVPEKGRLEDLLVAARYVCSLSRAQLDLLFKRVQDETIRMHLCFHATFAVTLLHSGYGIEENDILFKSNHNGQPIDWAVGAMMYAINQDNKLSRPLVNVSTAHVLDV</sequence>
<evidence type="ECO:0000313" key="6">
    <source>
        <dbReference type="EMBL" id="CAJ1379058.1"/>
    </source>
</evidence>
<feature type="signal peptide" evidence="5">
    <location>
        <begin position="1"/>
        <end position="16"/>
    </location>
</feature>
<dbReference type="GO" id="GO:0009134">
    <property type="term" value="P:nucleoside diphosphate catabolic process"/>
    <property type="evidence" value="ECO:0007669"/>
    <property type="project" value="TreeGrafter"/>
</dbReference>
<reference evidence="6" key="1">
    <citation type="submission" date="2023-08" db="EMBL/GenBank/DDBJ databases">
        <authorList>
            <person name="Chen Y."/>
            <person name="Shah S."/>
            <person name="Dougan E. K."/>
            <person name="Thang M."/>
            <person name="Chan C."/>
        </authorList>
    </citation>
    <scope>NUCLEOTIDE SEQUENCE</scope>
</reference>
<evidence type="ECO:0000256" key="5">
    <source>
        <dbReference type="SAM" id="SignalP"/>
    </source>
</evidence>
<keyword evidence="2" id="KW-0378">Hydrolase</keyword>
<protein>
    <submittedName>
        <fullName evidence="6">Uncharacterized protein</fullName>
    </submittedName>
</protein>
<comment type="caution">
    <text evidence="6">The sequence shown here is derived from an EMBL/GenBank/DDBJ whole genome shotgun (WGS) entry which is preliminary data.</text>
</comment>
<name>A0AA36I118_9DINO</name>
<dbReference type="Gene3D" id="3.30.420.150">
    <property type="entry name" value="Exopolyphosphatase. Domain 2"/>
    <property type="match status" value="1"/>
</dbReference>
<dbReference type="Gene3D" id="3.30.420.40">
    <property type="match status" value="1"/>
</dbReference>
<dbReference type="GO" id="GO:0005524">
    <property type="term" value="F:ATP binding"/>
    <property type="evidence" value="ECO:0007669"/>
    <property type="project" value="UniProtKB-KW"/>
</dbReference>
<evidence type="ECO:0000256" key="2">
    <source>
        <dbReference type="ARBA" id="ARBA00022801"/>
    </source>
</evidence>
<dbReference type="PANTHER" id="PTHR11782:SF83">
    <property type="entry name" value="GUANOSINE-DIPHOSPHATASE"/>
    <property type="match status" value="1"/>
</dbReference>
<dbReference type="CDD" id="cd24003">
    <property type="entry name" value="ASKHA_NBD_GDA1_CD39_NTPase"/>
    <property type="match status" value="1"/>
</dbReference>
<keyword evidence="7" id="KW-1185">Reference proteome</keyword>
<keyword evidence="5" id="KW-0732">Signal</keyword>
<dbReference type="AlphaFoldDB" id="A0AA36I118"/>
<dbReference type="Proteomes" id="UP001178507">
    <property type="component" value="Unassembled WGS sequence"/>
</dbReference>
<evidence type="ECO:0000256" key="4">
    <source>
        <dbReference type="PIRSR" id="PIRSR600407-2"/>
    </source>
</evidence>
<dbReference type="Pfam" id="PF01150">
    <property type="entry name" value="GDA1_CD39"/>
    <property type="match status" value="1"/>
</dbReference>
<gene>
    <name evidence="6" type="ORF">EVOR1521_LOCUS7416</name>
</gene>
<feature type="active site" description="Proton acceptor" evidence="3">
    <location>
        <position position="153"/>
    </location>
</feature>
<organism evidence="6 7">
    <name type="scientific">Effrenium voratum</name>
    <dbReference type="NCBI Taxonomy" id="2562239"/>
    <lineage>
        <taxon>Eukaryota</taxon>
        <taxon>Sar</taxon>
        <taxon>Alveolata</taxon>
        <taxon>Dinophyceae</taxon>
        <taxon>Suessiales</taxon>
        <taxon>Symbiodiniaceae</taxon>
        <taxon>Effrenium</taxon>
    </lineage>
</organism>
<dbReference type="GO" id="GO:0016020">
    <property type="term" value="C:membrane"/>
    <property type="evidence" value="ECO:0007669"/>
    <property type="project" value="TreeGrafter"/>
</dbReference>
<accession>A0AA36I118</accession>
<dbReference type="PANTHER" id="PTHR11782">
    <property type="entry name" value="ADENOSINE/GUANOSINE DIPHOSPHATASE"/>
    <property type="match status" value="1"/>
</dbReference>
<feature type="chain" id="PRO_5041261439" evidence="5">
    <location>
        <begin position="17"/>
        <end position="443"/>
    </location>
</feature>
<evidence type="ECO:0000256" key="3">
    <source>
        <dbReference type="PIRSR" id="PIRSR600407-1"/>
    </source>
</evidence>
<proteinExistence type="inferred from homology"/>
<keyword evidence="4" id="KW-0547">Nucleotide-binding</keyword>
<keyword evidence="4" id="KW-0067">ATP-binding</keyword>
<evidence type="ECO:0000256" key="1">
    <source>
        <dbReference type="ARBA" id="ARBA00009283"/>
    </source>
</evidence>
<dbReference type="EMBL" id="CAUJNA010000592">
    <property type="protein sequence ID" value="CAJ1379058.1"/>
    <property type="molecule type" value="Genomic_DNA"/>
</dbReference>
<feature type="binding site" evidence="4">
    <location>
        <begin position="187"/>
        <end position="191"/>
    </location>
    <ligand>
        <name>ATP</name>
        <dbReference type="ChEBI" id="CHEBI:30616"/>
    </ligand>
</feature>
<evidence type="ECO:0000313" key="7">
    <source>
        <dbReference type="Proteomes" id="UP001178507"/>
    </source>
</evidence>